<name>A0A644YL96_9ZZZZ</name>
<evidence type="ECO:0000313" key="1">
    <source>
        <dbReference type="EMBL" id="MPM27263.1"/>
    </source>
</evidence>
<gene>
    <name evidence="1" type="ORF">SDC9_73773</name>
</gene>
<proteinExistence type="predicted"/>
<organism evidence="1">
    <name type="scientific">bioreactor metagenome</name>
    <dbReference type="NCBI Taxonomy" id="1076179"/>
    <lineage>
        <taxon>unclassified sequences</taxon>
        <taxon>metagenomes</taxon>
        <taxon>ecological metagenomes</taxon>
    </lineage>
</organism>
<protein>
    <submittedName>
        <fullName evidence="1">Uncharacterized protein</fullName>
    </submittedName>
</protein>
<comment type="caution">
    <text evidence="1">The sequence shown here is derived from an EMBL/GenBank/DDBJ whole genome shotgun (WGS) entry which is preliminary data.</text>
</comment>
<reference evidence="1" key="1">
    <citation type="submission" date="2019-08" db="EMBL/GenBank/DDBJ databases">
        <authorList>
            <person name="Kucharzyk K."/>
            <person name="Murdoch R.W."/>
            <person name="Higgins S."/>
            <person name="Loffler F."/>
        </authorList>
    </citation>
    <scope>NUCLEOTIDE SEQUENCE</scope>
</reference>
<accession>A0A644YL96</accession>
<dbReference type="EMBL" id="VSSQ01004948">
    <property type="protein sequence ID" value="MPM27263.1"/>
    <property type="molecule type" value="Genomic_DNA"/>
</dbReference>
<sequence length="234" mass="25568">MFAAQKLRGLAEDDCRAQVHQLIRHIADHAVGGHAGGGVGRAALNGHGYPADVNRAALEPRNFHYQLLRGVDALLDGGAHAAQLLNADDLHRLARFPDLRHQPLMIGSLAAEADYQRRADVGAAAQADQRFGHLIQVGRELAAALMMEIAHRSCNLTHNGRGHISGTGYAWNDGNHIAAAHLSVRADIAHKLIAHPVPPWPEDLRARACCPDYGRGHIRPGRRLLLPRRFPRRI</sequence>
<dbReference type="AlphaFoldDB" id="A0A644YL96"/>